<dbReference type="OrthoDB" id="1262810at2759"/>
<keyword evidence="3" id="KW-0813">Transport</keyword>
<proteinExistence type="inferred from homology"/>
<accession>A0A7R8H003</accession>
<dbReference type="InterPro" id="IPR000711">
    <property type="entry name" value="ATPase_OSCP/dsu"/>
</dbReference>
<name>A0A7R8H003_LEPSM</name>
<comment type="similarity">
    <text evidence="2">Belongs to the ATPase delta chain family.</text>
</comment>
<keyword evidence="7" id="KW-0066">ATP synthesis</keyword>
<keyword evidence="10" id="KW-1185">Reference proteome</keyword>
<evidence type="ECO:0000313" key="10">
    <source>
        <dbReference type="Proteomes" id="UP000675881"/>
    </source>
</evidence>
<reference evidence="9" key="1">
    <citation type="submission" date="2021-02" db="EMBL/GenBank/DDBJ databases">
        <authorList>
            <person name="Bekaert M."/>
        </authorList>
    </citation>
    <scope>NUCLEOTIDE SEQUENCE</scope>
    <source>
        <strain evidence="9">IoA-00</strain>
    </source>
</reference>
<evidence type="ECO:0000256" key="4">
    <source>
        <dbReference type="ARBA" id="ARBA00022781"/>
    </source>
</evidence>
<comment type="subcellular location">
    <subcellularLocation>
        <location evidence="1">Membrane</location>
    </subcellularLocation>
</comment>
<dbReference type="AlphaFoldDB" id="A0A7R8H003"/>
<dbReference type="PRINTS" id="PR00125">
    <property type="entry name" value="ATPASEDELTA"/>
</dbReference>
<dbReference type="PANTHER" id="PTHR11910">
    <property type="entry name" value="ATP SYNTHASE DELTA CHAIN"/>
    <property type="match status" value="1"/>
</dbReference>
<dbReference type="Proteomes" id="UP000675881">
    <property type="component" value="Chromosome 1"/>
</dbReference>
<organism evidence="9 10">
    <name type="scientific">Lepeophtheirus salmonis</name>
    <name type="common">Salmon louse</name>
    <name type="synonym">Caligus salmonis</name>
    <dbReference type="NCBI Taxonomy" id="72036"/>
    <lineage>
        <taxon>Eukaryota</taxon>
        <taxon>Metazoa</taxon>
        <taxon>Ecdysozoa</taxon>
        <taxon>Arthropoda</taxon>
        <taxon>Crustacea</taxon>
        <taxon>Multicrustacea</taxon>
        <taxon>Hexanauplia</taxon>
        <taxon>Copepoda</taxon>
        <taxon>Siphonostomatoida</taxon>
        <taxon>Caligidae</taxon>
        <taxon>Lepeophtheirus</taxon>
    </lineage>
</organism>
<dbReference type="HAMAP" id="MF_01416">
    <property type="entry name" value="ATP_synth_delta_bact"/>
    <property type="match status" value="1"/>
</dbReference>
<evidence type="ECO:0000256" key="8">
    <source>
        <dbReference type="ARBA" id="ARBA00033369"/>
    </source>
</evidence>
<evidence type="ECO:0000313" key="9">
    <source>
        <dbReference type="EMBL" id="CAF2775200.1"/>
    </source>
</evidence>
<evidence type="ECO:0000256" key="1">
    <source>
        <dbReference type="ARBA" id="ARBA00004370"/>
    </source>
</evidence>
<protein>
    <recommendedName>
        <fullName evidence="8">Oligomycin sensitivity conferral protein</fullName>
    </recommendedName>
</protein>
<evidence type="ECO:0000256" key="3">
    <source>
        <dbReference type="ARBA" id="ARBA00022448"/>
    </source>
</evidence>
<dbReference type="Pfam" id="PF00213">
    <property type="entry name" value="OSCP"/>
    <property type="match status" value="1"/>
</dbReference>
<dbReference type="InterPro" id="IPR026015">
    <property type="entry name" value="ATP_synth_OSCP/delta_N_sf"/>
</dbReference>
<evidence type="ECO:0000256" key="6">
    <source>
        <dbReference type="ARBA" id="ARBA00023136"/>
    </source>
</evidence>
<keyword evidence="4" id="KW-0375">Hydrogen ion transport</keyword>
<dbReference type="GO" id="GO:0046933">
    <property type="term" value="F:proton-transporting ATP synthase activity, rotational mechanism"/>
    <property type="evidence" value="ECO:0007669"/>
    <property type="project" value="InterPro"/>
</dbReference>
<dbReference type="NCBIfam" id="TIGR01145">
    <property type="entry name" value="ATP_synt_delta"/>
    <property type="match status" value="1"/>
</dbReference>
<keyword evidence="6" id="KW-0472">Membrane</keyword>
<gene>
    <name evidence="9" type="ORF">LSAA_1355</name>
</gene>
<dbReference type="Gene3D" id="1.10.520.20">
    <property type="entry name" value="N-terminal domain of the delta subunit of the F1F0-ATP synthase"/>
    <property type="match status" value="1"/>
</dbReference>
<evidence type="ECO:0000256" key="7">
    <source>
        <dbReference type="ARBA" id="ARBA00023310"/>
    </source>
</evidence>
<keyword evidence="5" id="KW-0406">Ion transport</keyword>
<sequence>MSAVKNLNILTRGLSSSSSRSALVKPPVYVYGTEGRYATALYSAASKQKSLPTVEKDLMGFKVVMDKDLRLKEFFWTIPPLKKTLKFEGLSSVCDKLKMNALSKNCMLALAENGRYTNINDVIGSFSTIMAAHRGEVVCEVTTAKKLDAVKTKEVEAAIGKFLKAGQKSLVTYKVDPSILGGMVVSIGDKFVDMSIESKIKKYSEIIHSAA</sequence>
<evidence type="ECO:0000256" key="2">
    <source>
        <dbReference type="ARBA" id="ARBA00007046"/>
    </source>
</evidence>
<dbReference type="EMBL" id="HG994580">
    <property type="protein sequence ID" value="CAF2775200.1"/>
    <property type="molecule type" value="Genomic_DNA"/>
</dbReference>
<dbReference type="GO" id="GO:0016020">
    <property type="term" value="C:membrane"/>
    <property type="evidence" value="ECO:0007669"/>
    <property type="project" value="UniProtKB-SubCell"/>
</dbReference>
<dbReference type="SUPFAM" id="SSF47928">
    <property type="entry name" value="N-terminal domain of the delta subunit of the F1F0-ATP synthase"/>
    <property type="match status" value="1"/>
</dbReference>
<evidence type="ECO:0000256" key="5">
    <source>
        <dbReference type="ARBA" id="ARBA00023065"/>
    </source>
</evidence>